<feature type="region of interest" description="Disordered" evidence="1">
    <location>
        <begin position="29"/>
        <end position="71"/>
    </location>
</feature>
<dbReference type="EMBL" id="BMAO01010698">
    <property type="protein sequence ID" value="GFQ68877.1"/>
    <property type="molecule type" value="Genomic_DNA"/>
</dbReference>
<dbReference type="AlphaFoldDB" id="A0A8X6F3A9"/>
<protein>
    <submittedName>
        <fullName evidence="2">Uncharacterized protein</fullName>
    </submittedName>
</protein>
<keyword evidence="3" id="KW-1185">Reference proteome</keyword>
<accession>A0A8X6F3A9</accession>
<proteinExistence type="predicted"/>
<comment type="caution">
    <text evidence="2">The sequence shown here is derived from an EMBL/GenBank/DDBJ whole genome shotgun (WGS) entry which is preliminary data.</text>
</comment>
<gene>
    <name evidence="2" type="ORF">TNCT_268901</name>
</gene>
<evidence type="ECO:0000313" key="2">
    <source>
        <dbReference type="EMBL" id="GFQ68877.1"/>
    </source>
</evidence>
<evidence type="ECO:0000256" key="1">
    <source>
        <dbReference type="SAM" id="MobiDB-lite"/>
    </source>
</evidence>
<name>A0A8X6F3A9_TRICU</name>
<evidence type="ECO:0000313" key="3">
    <source>
        <dbReference type="Proteomes" id="UP000887116"/>
    </source>
</evidence>
<organism evidence="2 3">
    <name type="scientific">Trichonephila clavata</name>
    <name type="common">Joro spider</name>
    <name type="synonym">Nephila clavata</name>
    <dbReference type="NCBI Taxonomy" id="2740835"/>
    <lineage>
        <taxon>Eukaryota</taxon>
        <taxon>Metazoa</taxon>
        <taxon>Ecdysozoa</taxon>
        <taxon>Arthropoda</taxon>
        <taxon>Chelicerata</taxon>
        <taxon>Arachnida</taxon>
        <taxon>Araneae</taxon>
        <taxon>Araneomorphae</taxon>
        <taxon>Entelegynae</taxon>
        <taxon>Araneoidea</taxon>
        <taxon>Nephilidae</taxon>
        <taxon>Trichonephila</taxon>
    </lineage>
</organism>
<sequence length="71" mass="7807">MLDPCSSSTPGEPLLINPAIWFQEPGFQRPVTQPTMSDAGPSNPLSPSHPETRGTIELPFWKTENMNTKTP</sequence>
<reference evidence="2" key="1">
    <citation type="submission" date="2020-07" db="EMBL/GenBank/DDBJ databases">
        <title>Multicomponent nature underlies the extraordinary mechanical properties of spider dragline silk.</title>
        <authorList>
            <person name="Kono N."/>
            <person name="Nakamura H."/>
            <person name="Mori M."/>
            <person name="Yoshida Y."/>
            <person name="Ohtoshi R."/>
            <person name="Malay A.D."/>
            <person name="Moran D.A.P."/>
            <person name="Tomita M."/>
            <person name="Numata K."/>
            <person name="Arakawa K."/>
        </authorList>
    </citation>
    <scope>NUCLEOTIDE SEQUENCE</scope>
</reference>
<dbReference type="Proteomes" id="UP000887116">
    <property type="component" value="Unassembled WGS sequence"/>
</dbReference>